<name>A0AA38N461_9AGAR</name>
<organism evidence="3 4">
    <name type="scientific">Lentinula guzmanii</name>
    <dbReference type="NCBI Taxonomy" id="2804957"/>
    <lineage>
        <taxon>Eukaryota</taxon>
        <taxon>Fungi</taxon>
        <taxon>Dikarya</taxon>
        <taxon>Basidiomycota</taxon>
        <taxon>Agaricomycotina</taxon>
        <taxon>Agaricomycetes</taxon>
        <taxon>Agaricomycetidae</taxon>
        <taxon>Agaricales</taxon>
        <taxon>Marasmiineae</taxon>
        <taxon>Omphalotaceae</taxon>
        <taxon>Lentinula</taxon>
    </lineage>
</organism>
<keyword evidence="2" id="KW-0812">Transmembrane</keyword>
<evidence type="ECO:0000256" key="1">
    <source>
        <dbReference type="SAM" id="MobiDB-lite"/>
    </source>
</evidence>
<feature type="region of interest" description="Disordered" evidence="1">
    <location>
        <begin position="1"/>
        <end position="21"/>
    </location>
</feature>
<gene>
    <name evidence="3" type="ORF">DFJ43DRAFT_864649</name>
</gene>
<evidence type="ECO:0000256" key="2">
    <source>
        <dbReference type="SAM" id="Phobius"/>
    </source>
</evidence>
<dbReference type="Proteomes" id="UP001176059">
    <property type="component" value="Unassembled WGS sequence"/>
</dbReference>
<sequence length="183" mass="20639">MNGDGPTLPHVNGINGNTRPTLPHVNGINGNTRPTLPHVNGINGINGNPRLTPPRVNDINDINDDTHPTYEIWFSPSQPRPATRGSHHVPVDTAGNVSRRIRELEHAYNFRVNFLEAQPASALGFWYQATATMALILISLPLFDNKYTRETESYSSHSHTLFWYKMFTAVCTHIQMRTRQQKT</sequence>
<keyword evidence="2" id="KW-1133">Transmembrane helix</keyword>
<protein>
    <submittedName>
        <fullName evidence="3">Uncharacterized protein</fullName>
    </submittedName>
</protein>
<feature type="transmembrane region" description="Helical" evidence="2">
    <location>
        <begin position="125"/>
        <end position="143"/>
    </location>
</feature>
<keyword evidence="4" id="KW-1185">Reference proteome</keyword>
<accession>A0AA38N461</accession>
<evidence type="ECO:0000313" key="4">
    <source>
        <dbReference type="Proteomes" id="UP001176059"/>
    </source>
</evidence>
<reference evidence="3" key="1">
    <citation type="submission" date="2022-08" db="EMBL/GenBank/DDBJ databases">
        <authorList>
            <consortium name="DOE Joint Genome Institute"/>
            <person name="Min B."/>
            <person name="Sierra-Patev S."/>
            <person name="Naranjo-Ortiz M."/>
            <person name="Looney B."/>
            <person name="Konkel Z."/>
            <person name="Slot J.C."/>
            <person name="Sakamoto Y."/>
            <person name="Steenwyk J.L."/>
            <person name="Rokas A."/>
            <person name="Carro J."/>
            <person name="Camarero S."/>
            <person name="Ferreira P."/>
            <person name="Molpeceres G."/>
            <person name="Ruiz-duenas F.J."/>
            <person name="Serrano A."/>
            <person name="Henrissat B."/>
            <person name="Drula E."/>
            <person name="Hughes K.W."/>
            <person name="Mata J.L."/>
            <person name="Ishikawa N.K."/>
            <person name="Vargas-Isla R."/>
            <person name="Ushijima S."/>
            <person name="Smith C.A."/>
            <person name="Ahrendt S."/>
            <person name="Andreopoulos W."/>
            <person name="He G."/>
            <person name="LaButti K."/>
            <person name="Lipzen A."/>
            <person name="Ng V."/>
            <person name="Riley R."/>
            <person name="Sandor L."/>
            <person name="Barry K."/>
            <person name="Martinez A.T."/>
            <person name="Xiao Y."/>
            <person name="Gibbons J.G."/>
            <person name="Terashima K."/>
            <person name="Hibbett D.S."/>
            <person name="Grigoriev I.V."/>
        </authorList>
    </citation>
    <scope>NUCLEOTIDE SEQUENCE</scope>
    <source>
        <strain evidence="3">ET3784</strain>
    </source>
</reference>
<proteinExistence type="predicted"/>
<keyword evidence="2" id="KW-0472">Membrane</keyword>
<dbReference type="AlphaFoldDB" id="A0AA38N461"/>
<dbReference type="EMBL" id="JANVFO010000009">
    <property type="protein sequence ID" value="KAJ3735423.1"/>
    <property type="molecule type" value="Genomic_DNA"/>
</dbReference>
<reference evidence="3" key="2">
    <citation type="journal article" date="2023" name="Proc. Natl. Acad. Sci. U.S.A.">
        <title>A global phylogenomic analysis of the shiitake genus Lentinula.</title>
        <authorList>
            <person name="Sierra-Patev S."/>
            <person name="Min B."/>
            <person name="Naranjo-Ortiz M."/>
            <person name="Looney B."/>
            <person name="Konkel Z."/>
            <person name="Slot J.C."/>
            <person name="Sakamoto Y."/>
            <person name="Steenwyk J.L."/>
            <person name="Rokas A."/>
            <person name="Carro J."/>
            <person name="Camarero S."/>
            <person name="Ferreira P."/>
            <person name="Molpeceres G."/>
            <person name="Ruiz-Duenas F.J."/>
            <person name="Serrano A."/>
            <person name="Henrissat B."/>
            <person name="Drula E."/>
            <person name="Hughes K.W."/>
            <person name="Mata J.L."/>
            <person name="Ishikawa N.K."/>
            <person name="Vargas-Isla R."/>
            <person name="Ushijima S."/>
            <person name="Smith C.A."/>
            <person name="Donoghue J."/>
            <person name="Ahrendt S."/>
            <person name="Andreopoulos W."/>
            <person name="He G."/>
            <person name="LaButti K."/>
            <person name="Lipzen A."/>
            <person name="Ng V."/>
            <person name="Riley R."/>
            <person name="Sandor L."/>
            <person name="Barry K."/>
            <person name="Martinez A.T."/>
            <person name="Xiao Y."/>
            <person name="Gibbons J.G."/>
            <person name="Terashima K."/>
            <person name="Grigoriev I.V."/>
            <person name="Hibbett D."/>
        </authorList>
    </citation>
    <scope>NUCLEOTIDE SEQUENCE</scope>
    <source>
        <strain evidence="3">ET3784</strain>
    </source>
</reference>
<evidence type="ECO:0000313" key="3">
    <source>
        <dbReference type="EMBL" id="KAJ3735423.1"/>
    </source>
</evidence>
<comment type="caution">
    <text evidence="3">The sequence shown here is derived from an EMBL/GenBank/DDBJ whole genome shotgun (WGS) entry which is preliminary data.</text>
</comment>